<evidence type="ECO:0000256" key="1">
    <source>
        <dbReference type="PROSITE-ProRule" id="PRU00169"/>
    </source>
</evidence>
<evidence type="ECO:0000313" key="5">
    <source>
        <dbReference type="Proteomes" id="UP000479043"/>
    </source>
</evidence>
<feature type="transmembrane region" description="Helical" evidence="2">
    <location>
        <begin position="26"/>
        <end position="44"/>
    </location>
</feature>
<dbReference type="GO" id="GO:0000160">
    <property type="term" value="P:phosphorelay signal transduction system"/>
    <property type="evidence" value="ECO:0007669"/>
    <property type="project" value="InterPro"/>
</dbReference>
<evidence type="ECO:0000313" key="4">
    <source>
        <dbReference type="EMBL" id="MYM54450.1"/>
    </source>
</evidence>
<dbReference type="EMBL" id="WWEN01000002">
    <property type="protein sequence ID" value="MYM54450.1"/>
    <property type="molecule type" value="Genomic_DNA"/>
</dbReference>
<dbReference type="RefSeq" id="WP_160972143.1">
    <property type="nucleotide sequence ID" value="NZ_WWEN01000002.1"/>
</dbReference>
<dbReference type="InterPro" id="IPR011006">
    <property type="entry name" value="CheY-like_superfamily"/>
</dbReference>
<protein>
    <recommendedName>
        <fullName evidence="3">Response regulatory domain-containing protein</fullName>
    </recommendedName>
</protein>
<feature type="modified residue" description="4-aspartylphosphate" evidence="1">
    <location>
        <position position="150"/>
    </location>
</feature>
<comment type="caution">
    <text evidence="4">The sequence shown here is derived from an EMBL/GenBank/DDBJ whole genome shotgun (WGS) entry which is preliminary data.</text>
</comment>
<evidence type="ECO:0000256" key="2">
    <source>
        <dbReference type="SAM" id="Phobius"/>
    </source>
</evidence>
<dbReference type="AlphaFoldDB" id="A0A6L8LJ07"/>
<dbReference type="Gene3D" id="3.40.50.2300">
    <property type="match status" value="1"/>
</dbReference>
<dbReference type="Proteomes" id="UP000479043">
    <property type="component" value="Unassembled WGS sequence"/>
</dbReference>
<feature type="domain" description="Response regulatory" evidence="3">
    <location>
        <begin position="101"/>
        <end position="213"/>
    </location>
</feature>
<dbReference type="PROSITE" id="PS50110">
    <property type="entry name" value="RESPONSE_REGULATORY"/>
    <property type="match status" value="1"/>
</dbReference>
<proteinExistence type="predicted"/>
<gene>
    <name evidence="4" type="ORF">GR167_03985</name>
</gene>
<keyword evidence="2" id="KW-1133">Transmembrane helix</keyword>
<evidence type="ECO:0000259" key="3">
    <source>
        <dbReference type="PROSITE" id="PS50110"/>
    </source>
</evidence>
<name>A0A6L8LJ07_9RHOB</name>
<dbReference type="InterPro" id="IPR001789">
    <property type="entry name" value="Sig_transdc_resp-reg_receiver"/>
</dbReference>
<keyword evidence="2" id="KW-0812">Transmembrane</keyword>
<organism evidence="4 5">
    <name type="scientific">Thalassovita mangrovi</name>
    <dbReference type="NCBI Taxonomy" id="2692236"/>
    <lineage>
        <taxon>Bacteria</taxon>
        <taxon>Pseudomonadati</taxon>
        <taxon>Pseudomonadota</taxon>
        <taxon>Alphaproteobacteria</taxon>
        <taxon>Rhodobacterales</taxon>
        <taxon>Roseobacteraceae</taxon>
        <taxon>Thalassovita</taxon>
    </lineage>
</organism>
<keyword evidence="5" id="KW-1185">Reference proteome</keyword>
<sequence length="213" mass="23821">MDIRISFSSPESGFQWSDLLPYTPHLLWALFFASVFFIVGPRTIRAAFSRATKLGFAGVELELSGEVQEAAEARDITLPAGLRDQLARRMRTIGPLLRSSRILWIDDNPTNNIPEIKILQKLGMLIDLAKTDEEARRKMEGAIYDIVISDIGRENDGEAGLKLLPEILSSVSSPFVIFYVGVQRDMPQGAFGLTIRPDELFNLILDATERRKG</sequence>
<reference evidence="4 5" key="1">
    <citation type="submission" date="2020-01" db="EMBL/GenBank/DDBJ databases">
        <authorList>
            <person name="Chen S."/>
        </authorList>
    </citation>
    <scope>NUCLEOTIDE SEQUENCE [LARGE SCALE GENOMIC DNA]</scope>
    <source>
        <strain evidence="4 5">GS-10</strain>
    </source>
</reference>
<dbReference type="SUPFAM" id="SSF52172">
    <property type="entry name" value="CheY-like"/>
    <property type="match status" value="1"/>
</dbReference>
<keyword evidence="1" id="KW-0597">Phosphoprotein</keyword>
<keyword evidence="2" id="KW-0472">Membrane</keyword>
<accession>A0A6L8LJ07</accession>